<dbReference type="Proteomes" id="UP000037122">
    <property type="component" value="Unassembled WGS sequence"/>
</dbReference>
<reference evidence="2" key="1">
    <citation type="journal article" date="2015" name="BMC Genomics">
        <title>Draft genome of a commonly misdiagnosed multidrug resistant pathogen Candida auris.</title>
        <authorList>
            <person name="Chatterjee S."/>
            <person name="Alampalli S.V."/>
            <person name="Nageshan R.K."/>
            <person name="Chettiar S.T."/>
            <person name="Joshi S."/>
            <person name="Tatu U.S."/>
        </authorList>
    </citation>
    <scope>NUCLEOTIDE SEQUENCE [LARGE SCALE GENOMIC DNA]</scope>
    <source>
        <strain evidence="2">6684</strain>
    </source>
</reference>
<dbReference type="EMBL" id="LGST01000066">
    <property type="protein sequence ID" value="KND95690.1"/>
    <property type="molecule type" value="Genomic_DNA"/>
</dbReference>
<sequence>MWPNLELANLIRKAPDSLTPLAPSFAVWVFLFKRHAAFLRIRVWRRGKTREGKDIRL</sequence>
<gene>
    <name evidence="1" type="ORF">QG37_08015</name>
</gene>
<organism evidence="1 2">
    <name type="scientific">Candidozyma auris</name>
    <name type="common">Yeast</name>
    <name type="synonym">Candida auris</name>
    <dbReference type="NCBI Taxonomy" id="498019"/>
    <lineage>
        <taxon>Eukaryota</taxon>
        <taxon>Fungi</taxon>
        <taxon>Dikarya</taxon>
        <taxon>Ascomycota</taxon>
        <taxon>Saccharomycotina</taxon>
        <taxon>Pichiomycetes</taxon>
        <taxon>Metschnikowiaceae</taxon>
        <taxon>Candidozyma</taxon>
    </lineage>
</organism>
<evidence type="ECO:0000313" key="1">
    <source>
        <dbReference type="EMBL" id="KND95690.1"/>
    </source>
</evidence>
<dbReference type="AlphaFoldDB" id="A0A0L0NPU2"/>
<proteinExistence type="predicted"/>
<comment type="caution">
    <text evidence="1">The sequence shown here is derived from an EMBL/GenBank/DDBJ whole genome shotgun (WGS) entry which is preliminary data.</text>
</comment>
<name>A0A0L0NPU2_CANAR</name>
<evidence type="ECO:0000313" key="2">
    <source>
        <dbReference type="Proteomes" id="UP000037122"/>
    </source>
</evidence>
<accession>A0A0L0NPU2</accession>
<protein>
    <submittedName>
        <fullName evidence="1">Uncharacterized protein</fullName>
    </submittedName>
</protein>
<dbReference type="VEuPathDB" id="FungiDB:QG37_08015"/>